<dbReference type="EMBL" id="ARZY01000027">
    <property type="protein sequence ID" value="EWH09226.1"/>
    <property type="molecule type" value="Genomic_DNA"/>
</dbReference>
<keyword evidence="1" id="KW-0472">Membrane</keyword>
<sequence length="298" mass="33500">MDDGMDIKNGFLVFSIFTFMWFGYVRDLNADTLSGPTQAYTNKTITLVWQATNLHSDGYLSSRYPTANCQEYEVFVNGVSWSVASPSSTSHSISGLSIGAYSIVVKRNCYLDSSPYLVTLDVGTHSLNVTEEPKPTPIPHGEGPSVGQPDSQVWISINSNISESLVQWDFSYFNPNVADPLVKIELTHEGPDIWNIDKIIKESFDIKGEVTFQLSNSLFDWQYDSYYIKVTFCAKDRACQVRDAWLYLHDYGFTKPDNAYTKANSSRIPLKRTKTANLTDIRFVHQDLLGSPVAETAH</sequence>
<protein>
    <submittedName>
        <fullName evidence="2">Uncharacterized protein</fullName>
    </submittedName>
</protein>
<reference evidence="2 3" key="1">
    <citation type="journal article" date="2014" name="Genome Announc.">
        <title>Draft Genome Sequence of the Agar-Degrading Bacterium Catenovulum sp. Strain DS-2, Isolated from Intestines of Haliotis diversicolor.</title>
        <authorList>
            <person name="Shan D."/>
            <person name="Li X."/>
            <person name="Gu Z."/>
            <person name="Wei G."/>
            <person name="Gao Z."/>
            <person name="Shao Z."/>
        </authorList>
    </citation>
    <scope>NUCLEOTIDE SEQUENCE [LARGE SCALE GENOMIC DNA]</scope>
    <source>
        <strain evidence="2 3">DS-2</strain>
    </source>
</reference>
<evidence type="ECO:0000256" key="1">
    <source>
        <dbReference type="SAM" id="Phobius"/>
    </source>
</evidence>
<feature type="transmembrane region" description="Helical" evidence="1">
    <location>
        <begin position="7"/>
        <end position="24"/>
    </location>
</feature>
<evidence type="ECO:0000313" key="2">
    <source>
        <dbReference type="EMBL" id="EWH09226.1"/>
    </source>
</evidence>
<dbReference type="AlphaFoldDB" id="W7QB74"/>
<keyword evidence="3" id="KW-1185">Reference proteome</keyword>
<gene>
    <name evidence="2" type="ORF">DS2_13734</name>
</gene>
<organism evidence="2 3">
    <name type="scientific">Catenovulum agarivorans DS-2</name>
    <dbReference type="NCBI Taxonomy" id="1328313"/>
    <lineage>
        <taxon>Bacteria</taxon>
        <taxon>Pseudomonadati</taxon>
        <taxon>Pseudomonadota</taxon>
        <taxon>Gammaproteobacteria</taxon>
        <taxon>Alteromonadales</taxon>
        <taxon>Alteromonadaceae</taxon>
        <taxon>Catenovulum</taxon>
    </lineage>
</organism>
<dbReference type="Proteomes" id="UP000019276">
    <property type="component" value="Unassembled WGS sequence"/>
</dbReference>
<keyword evidence="1" id="KW-1133">Transmembrane helix</keyword>
<comment type="caution">
    <text evidence="2">The sequence shown here is derived from an EMBL/GenBank/DDBJ whole genome shotgun (WGS) entry which is preliminary data.</text>
</comment>
<accession>W7QB74</accession>
<evidence type="ECO:0000313" key="3">
    <source>
        <dbReference type="Proteomes" id="UP000019276"/>
    </source>
</evidence>
<name>W7QB74_9ALTE</name>
<proteinExistence type="predicted"/>
<keyword evidence="1" id="KW-0812">Transmembrane</keyword>
<dbReference type="STRING" id="1328313.DS2_13734"/>